<accession>A0ABP0FZD2</accession>
<organism evidence="1 2">
    <name type="scientific">Clavelina lepadiformis</name>
    <name type="common">Light-bulb sea squirt</name>
    <name type="synonym">Ascidia lepadiformis</name>
    <dbReference type="NCBI Taxonomy" id="159417"/>
    <lineage>
        <taxon>Eukaryota</taxon>
        <taxon>Metazoa</taxon>
        <taxon>Chordata</taxon>
        <taxon>Tunicata</taxon>
        <taxon>Ascidiacea</taxon>
        <taxon>Aplousobranchia</taxon>
        <taxon>Clavelinidae</taxon>
        <taxon>Clavelina</taxon>
    </lineage>
</organism>
<dbReference type="EMBL" id="CAWYQH010000098">
    <property type="protein sequence ID" value="CAK8684658.1"/>
    <property type="molecule type" value="Genomic_DNA"/>
</dbReference>
<comment type="caution">
    <text evidence="1">The sequence shown here is derived from an EMBL/GenBank/DDBJ whole genome shotgun (WGS) entry which is preliminary data.</text>
</comment>
<dbReference type="Proteomes" id="UP001642483">
    <property type="component" value="Unassembled WGS sequence"/>
</dbReference>
<evidence type="ECO:0000313" key="2">
    <source>
        <dbReference type="Proteomes" id="UP001642483"/>
    </source>
</evidence>
<proteinExistence type="predicted"/>
<reference evidence="1 2" key="1">
    <citation type="submission" date="2024-02" db="EMBL/GenBank/DDBJ databases">
        <authorList>
            <person name="Daric V."/>
            <person name="Darras S."/>
        </authorList>
    </citation>
    <scope>NUCLEOTIDE SEQUENCE [LARGE SCALE GENOMIC DNA]</scope>
</reference>
<protein>
    <submittedName>
        <fullName evidence="1">Uncharacterized protein</fullName>
    </submittedName>
</protein>
<evidence type="ECO:0000313" key="1">
    <source>
        <dbReference type="EMBL" id="CAK8684658.1"/>
    </source>
</evidence>
<sequence length="117" mass="12640">MSVINQLECFNRTFDNTSGAQNSDEYPIMSGGFGDPKFQQHLSDGVQATLGTNVAASIENDPNSVDSVFLFFIESNSARSSVTSERSSLTKLHSSLVSGKPSTEDRGLNLYHVFASV</sequence>
<name>A0ABP0FZD2_CLALP</name>
<gene>
    <name evidence="1" type="ORF">CVLEPA_LOCUS15637</name>
</gene>
<keyword evidence="2" id="KW-1185">Reference proteome</keyword>